<keyword evidence="5" id="KW-1185">Reference proteome</keyword>
<dbReference type="Gene3D" id="3.40.630.30">
    <property type="match status" value="1"/>
</dbReference>
<dbReference type="RefSeq" id="WP_113029197.1">
    <property type="nucleotide sequence ID" value="NZ_QMFB01000001.1"/>
</dbReference>
<accession>A0A329MW82</accession>
<keyword evidence="1 4" id="KW-0808">Transferase</keyword>
<dbReference type="GO" id="GO:0016747">
    <property type="term" value="F:acyltransferase activity, transferring groups other than amino-acyl groups"/>
    <property type="evidence" value="ECO:0007669"/>
    <property type="project" value="InterPro"/>
</dbReference>
<dbReference type="Proteomes" id="UP000250369">
    <property type="component" value="Unassembled WGS sequence"/>
</dbReference>
<feature type="domain" description="N-acetyltransferase" evidence="3">
    <location>
        <begin position="8"/>
        <end position="150"/>
    </location>
</feature>
<keyword evidence="2" id="KW-0012">Acyltransferase</keyword>
<dbReference type="Pfam" id="PF13527">
    <property type="entry name" value="Acetyltransf_9"/>
    <property type="match status" value="1"/>
</dbReference>
<evidence type="ECO:0000256" key="2">
    <source>
        <dbReference type="ARBA" id="ARBA00023315"/>
    </source>
</evidence>
<proteinExistence type="predicted"/>
<gene>
    <name evidence="4" type="ORF">DQG23_02505</name>
</gene>
<evidence type="ECO:0000256" key="1">
    <source>
        <dbReference type="ARBA" id="ARBA00022679"/>
    </source>
</evidence>
<dbReference type="InterPro" id="IPR016181">
    <property type="entry name" value="Acyl_CoA_acyltransferase"/>
</dbReference>
<dbReference type="PANTHER" id="PTHR43420">
    <property type="entry name" value="ACETYLTRANSFERASE"/>
    <property type="match status" value="1"/>
</dbReference>
<sequence length="296" mass="34532">MSDYQFISDYRHIEKYRESFNELAKQIFNLDFKEWYGRGFWDDSYVCYSYLDGERVIANASITKMVLTSNGKDYKAIQVGTVMTHPDYRNQGLSAKLMDHILDQYEKEYDFIFLFANDTVLEFYPRFGFEKVRESSFSLKTSDLKKQSAQPSALRKLDVDNEADFMLMKQFAAERIPVSSKLGVKGNEHLLMFYFILVFRDAAYYYEAADAIVLFEREESELHVFDIVSKKSIDLEEVINRLISDETANVRFYFMPDSGTLNIESAFITETNDTLFVRPSINVGTEHFTFPLTAHT</sequence>
<dbReference type="AlphaFoldDB" id="A0A329MW82"/>
<dbReference type="CDD" id="cd04301">
    <property type="entry name" value="NAT_SF"/>
    <property type="match status" value="1"/>
</dbReference>
<dbReference type="OrthoDB" id="9804948at2"/>
<comment type="caution">
    <text evidence="4">The sequence shown here is derived from an EMBL/GenBank/DDBJ whole genome shotgun (WGS) entry which is preliminary data.</text>
</comment>
<dbReference type="PROSITE" id="PS51186">
    <property type="entry name" value="GNAT"/>
    <property type="match status" value="1"/>
</dbReference>
<name>A0A329MW82_9BACL</name>
<organism evidence="4 5">
    <name type="scientific">Paenibacillus contaminans</name>
    <dbReference type="NCBI Taxonomy" id="450362"/>
    <lineage>
        <taxon>Bacteria</taxon>
        <taxon>Bacillati</taxon>
        <taxon>Bacillota</taxon>
        <taxon>Bacilli</taxon>
        <taxon>Bacillales</taxon>
        <taxon>Paenibacillaceae</taxon>
        <taxon>Paenibacillus</taxon>
    </lineage>
</organism>
<dbReference type="InterPro" id="IPR050680">
    <property type="entry name" value="YpeA/RimI_acetyltransf"/>
</dbReference>
<reference evidence="4 5" key="1">
    <citation type="journal article" date="2009" name="Int. J. Syst. Evol. Microbiol.">
        <title>Paenibacillus contaminans sp. nov., isolated from a contaminated laboratory plate.</title>
        <authorList>
            <person name="Chou J.H."/>
            <person name="Lee J.H."/>
            <person name="Lin M.C."/>
            <person name="Chang P.S."/>
            <person name="Arun A.B."/>
            <person name="Young C.C."/>
            <person name="Chen W.M."/>
        </authorList>
    </citation>
    <scope>NUCLEOTIDE SEQUENCE [LARGE SCALE GENOMIC DNA]</scope>
    <source>
        <strain evidence="4 5">CKOBP-6</strain>
    </source>
</reference>
<dbReference type="SUPFAM" id="SSF55729">
    <property type="entry name" value="Acyl-CoA N-acyltransferases (Nat)"/>
    <property type="match status" value="1"/>
</dbReference>
<evidence type="ECO:0000313" key="5">
    <source>
        <dbReference type="Proteomes" id="UP000250369"/>
    </source>
</evidence>
<protein>
    <submittedName>
        <fullName evidence="4">GNAT family N-acetyltransferase</fullName>
    </submittedName>
</protein>
<dbReference type="EMBL" id="QMFB01000001">
    <property type="protein sequence ID" value="RAV23086.1"/>
    <property type="molecule type" value="Genomic_DNA"/>
</dbReference>
<evidence type="ECO:0000259" key="3">
    <source>
        <dbReference type="PROSITE" id="PS51186"/>
    </source>
</evidence>
<dbReference type="InterPro" id="IPR000182">
    <property type="entry name" value="GNAT_dom"/>
</dbReference>
<dbReference type="PANTHER" id="PTHR43420:SF31">
    <property type="entry name" value="ACETYLTRANSFERASE"/>
    <property type="match status" value="1"/>
</dbReference>
<evidence type="ECO:0000313" key="4">
    <source>
        <dbReference type="EMBL" id="RAV23086.1"/>
    </source>
</evidence>